<evidence type="ECO:0000313" key="4">
    <source>
        <dbReference type="EMBL" id="XCN72408.1"/>
    </source>
</evidence>
<dbReference type="Gene3D" id="3.40.109.10">
    <property type="entry name" value="NADH Oxidase"/>
    <property type="match status" value="1"/>
</dbReference>
<dbReference type="EMBL" id="CP159373">
    <property type="protein sequence ID" value="XCN72408.1"/>
    <property type="molecule type" value="Genomic_DNA"/>
</dbReference>
<protein>
    <submittedName>
        <fullName evidence="4">Nitroreductase family protein</fullName>
    </submittedName>
</protein>
<dbReference type="AlphaFoldDB" id="A0AAU8LSB7"/>
<dbReference type="KEGG" id="eaj:Q3M24_19260"/>
<dbReference type="CDD" id="cd02062">
    <property type="entry name" value="Nitro_FMN_reductase"/>
    <property type="match status" value="1"/>
</dbReference>
<dbReference type="InterPro" id="IPR023312">
    <property type="entry name" value="Put_nitroreductase_C_bac"/>
</dbReference>
<keyword evidence="2" id="KW-0560">Oxidoreductase</keyword>
<dbReference type="InterPro" id="IPR000415">
    <property type="entry name" value="Nitroreductase-like"/>
</dbReference>
<evidence type="ECO:0000259" key="3">
    <source>
        <dbReference type="Pfam" id="PF00881"/>
    </source>
</evidence>
<dbReference type="GO" id="GO:0016491">
    <property type="term" value="F:oxidoreductase activity"/>
    <property type="evidence" value="ECO:0007669"/>
    <property type="project" value="UniProtKB-KW"/>
</dbReference>
<sequence>MLLRELITRNRSYRRFYQDIPVDLETLRQLVDLARLSASAANKQPLKYFLVSDPAKNAEVFSCLGWAGYLSNWHGPEQGERPSAYIILLEDTNIGQASDCDHGIAAQSILLGATALGLGGCMIGSVHKEKLGGFLDIPAHCTIRLVIALGKPKEDVVIESVQEDGNIRYWRTEDDRHHVPKRSLDEIIIGQVD</sequence>
<reference evidence="4" key="2">
    <citation type="submission" date="2024-06" db="EMBL/GenBank/DDBJ databases">
        <authorList>
            <person name="Plum-Jensen L.E."/>
            <person name="Schramm A."/>
            <person name="Marshall I.P.G."/>
        </authorList>
    </citation>
    <scope>NUCLEOTIDE SEQUENCE</scope>
    <source>
        <strain evidence="4">Rat1</strain>
    </source>
</reference>
<dbReference type="PANTHER" id="PTHR43673">
    <property type="entry name" value="NAD(P)H NITROREDUCTASE YDGI-RELATED"/>
    <property type="match status" value="1"/>
</dbReference>
<comment type="similarity">
    <text evidence="1">Belongs to the nitroreductase family.</text>
</comment>
<dbReference type="SUPFAM" id="SSF55469">
    <property type="entry name" value="FMN-dependent nitroreductase-like"/>
    <property type="match status" value="1"/>
</dbReference>
<reference evidence="4" key="1">
    <citation type="journal article" date="2024" name="Syst. Appl. Microbiol.">
        <title>First single-strain enrichments of Electrothrix cable bacteria, description of E. aestuarii sp. nov. and E. rattekaaiensis sp. nov., and proposal of a cable bacteria taxonomy following the rules of the SeqCode.</title>
        <authorList>
            <person name="Plum-Jensen L.E."/>
            <person name="Schramm A."/>
            <person name="Marshall I.P.G."/>
        </authorList>
    </citation>
    <scope>NUCLEOTIDE SEQUENCE</scope>
    <source>
        <strain evidence="4">Rat1</strain>
    </source>
</reference>
<accession>A0AAU8LSB7</accession>
<name>A0AAU8LSB7_9BACT</name>
<dbReference type="Pfam" id="PF00881">
    <property type="entry name" value="Nitroreductase"/>
    <property type="match status" value="2"/>
</dbReference>
<evidence type="ECO:0000256" key="1">
    <source>
        <dbReference type="ARBA" id="ARBA00007118"/>
    </source>
</evidence>
<dbReference type="InterPro" id="IPR029479">
    <property type="entry name" value="Nitroreductase"/>
</dbReference>
<dbReference type="Gene3D" id="2.20.180.10">
    <property type="entry name" value="putative fmn-dependent nitroreductase like domains"/>
    <property type="match status" value="1"/>
</dbReference>
<feature type="domain" description="Nitroreductase" evidence="3">
    <location>
        <begin position="97"/>
        <end position="151"/>
    </location>
</feature>
<proteinExistence type="inferred from homology"/>
<dbReference type="PANTHER" id="PTHR43673:SF10">
    <property type="entry name" value="NADH DEHYDROGENASE_NAD(P)H NITROREDUCTASE XCC3605-RELATED"/>
    <property type="match status" value="1"/>
</dbReference>
<evidence type="ECO:0000256" key="2">
    <source>
        <dbReference type="ARBA" id="ARBA00023002"/>
    </source>
</evidence>
<feature type="domain" description="Nitroreductase" evidence="3">
    <location>
        <begin position="9"/>
        <end position="57"/>
    </location>
</feature>
<organism evidence="4">
    <name type="scientific">Candidatus Electrothrix aestuarii</name>
    <dbReference type="NCBI Taxonomy" id="3062594"/>
    <lineage>
        <taxon>Bacteria</taxon>
        <taxon>Pseudomonadati</taxon>
        <taxon>Thermodesulfobacteriota</taxon>
        <taxon>Desulfobulbia</taxon>
        <taxon>Desulfobulbales</taxon>
        <taxon>Desulfobulbaceae</taxon>
        <taxon>Candidatus Electrothrix</taxon>
    </lineage>
</organism>
<gene>
    <name evidence="4" type="ORF">Q3M24_19260</name>
</gene>